<protein>
    <submittedName>
        <fullName evidence="2">Uncharacterized protein</fullName>
    </submittedName>
</protein>
<name>E1F1N7_GIAIA</name>
<gene>
    <name evidence="2" type="ORF">GLP15_4721</name>
</gene>
<dbReference type="OMA" id="PFTDSNY"/>
<evidence type="ECO:0000313" key="2">
    <source>
        <dbReference type="EMBL" id="EFO63584.1"/>
    </source>
</evidence>
<evidence type="ECO:0000313" key="3">
    <source>
        <dbReference type="Proteomes" id="UP000008974"/>
    </source>
</evidence>
<feature type="region of interest" description="Disordered" evidence="1">
    <location>
        <begin position="66"/>
        <end position="98"/>
    </location>
</feature>
<dbReference type="Proteomes" id="UP000008974">
    <property type="component" value="Unassembled WGS sequence"/>
</dbReference>
<reference evidence="2 3" key="1">
    <citation type="journal article" date="2010" name="BMC Genomics">
        <title>Genome analysis and comparative genomics of a Giardia intestinalis assemblage E isolate.</title>
        <authorList>
            <person name="Jerlstrom-Hultqvist J."/>
            <person name="Franzen O."/>
            <person name="Ankarklev J."/>
            <person name="Xu F."/>
            <person name="Nohynkova E."/>
            <person name="Andersson J.O."/>
            <person name="Svard S.G."/>
            <person name="Andersson B."/>
        </authorList>
    </citation>
    <scope>NUCLEOTIDE SEQUENCE [LARGE SCALE GENOMIC DNA]</scope>
    <source>
        <strain evidence="2 3">P15</strain>
    </source>
</reference>
<feature type="compositionally biased region" description="Polar residues" evidence="1">
    <location>
        <begin position="67"/>
        <end position="77"/>
    </location>
</feature>
<dbReference type="OrthoDB" id="10261996at2759"/>
<comment type="caution">
    <text evidence="2">The sequence shown here is derived from an EMBL/GenBank/DDBJ whole genome shotgun (WGS) entry which is preliminary data.</text>
</comment>
<evidence type="ECO:0000256" key="1">
    <source>
        <dbReference type="SAM" id="MobiDB-lite"/>
    </source>
</evidence>
<feature type="region of interest" description="Disordered" evidence="1">
    <location>
        <begin position="1"/>
        <end position="52"/>
    </location>
</feature>
<dbReference type="AlphaFoldDB" id="E1F1N7"/>
<dbReference type="EMBL" id="ACVC01000125">
    <property type="protein sequence ID" value="EFO63584.1"/>
    <property type="molecule type" value="Genomic_DNA"/>
</dbReference>
<accession>E1F1N7</accession>
<feature type="compositionally biased region" description="Low complexity" evidence="1">
    <location>
        <begin position="87"/>
        <end position="98"/>
    </location>
</feature>
<organism evidence="2 3">
    <name type="scientific">Giardia intestinalis (strain P15)</name>
    <name type="common">Giardia lamblia</name>
    <dbReference type="NCBI Taxonomy" id="658858"/>
    <lineage>
        <taxon>Eukaryota</taxon>
        <taxon>Metamonada</taxon>
        <taxon>Diplomonadida</taxon>
        <taxon>Hexamitidae</taxon>
        <taxon>Giardiinae</taxon>
        <taxon>Giardia</taxon>
    </lineage>
</organism>
<sequence length="259" mass="28093">MAQSCKAKPPFTDSNYSLPQSIVKRHDNEPLGDDKPSPLMPNKTEAEPPRKGDIFKRVIRKSLTAAPASQDSITENSLTERAESQVISSIPSIETSEPLKPPSISIFKKLSCPPVTTVPAITSTDAVNIPSQPVMVPSTICRKPLFITPVKKPVPASILQSVSLDTIPLGSIASTTKSTAVKLSNSSSKRYHKLTLDRGSLQKENDQTTSLQSTEVLRDLTGDLLTSATQRIEPLEDYIGSYKGRTTACDFDDDLSDII</sequence>
<dbReference type="VEuPathDB" id="GiardiaDB:GLP15_4721"/>
<proteinExistence type="predicted"/>
<feature type="compositionally biased region" description="Basic and acidic residues" evidence="1">
    <location>
        <begin position="24"/>
        <end position="36"/>
    </location>
</feature>